<dbReference type="AlphaFoldDB" id="A0A239JKJ4"/>
<evidence type="ECO:0000313" key="3">
    <source>
        <dbReference type="Proteomes" id="UP000198339"/>
    </source>
</evidence>
<evidence type="ECO:0008006" key="4">
    <source>
        <dbReference type="Google" id="ProtNLM"/>
    </source>
</evidence>
<dbReference type="Proteomes" id="UP000198339">
    <property type="component" value="Unassembled WGS sequence"/>
</dbReference>
<reference evidence="2 3" key="1">
    <citation type="submission" date="2017-06" db="EMBL/GenBank/DDBJ databases">
        <authorList>
            <person name="Kim H.J."/>
            <person name="Triplett B.A."/>
        </authorList>
    </citation>
    <scope>NUCLEOTIDE SEQUENCE [LARGE SCALE GENOMIC DNA]</scope>
    <source>
        <strain evidence="2 3">DS15</strain>
    </source>
</reference>
<keyword evidence="3" id="KW-1185">Reference proteome</keyword>
<gene>
    <name evidence="2" type="ORF">SAMN06295955_110139</name>
</gene>
<evidence type="ECO:0000256" key="1">
    <source>
        <dbReference type="SAM" id="MobiDB-lite"/>
    </source>
</evidence>
<name>A0A239JKJ4_9SPHN</name>
<accession>A0A239JKJ4</accession>
<dbReference type="OrthoDB" id="7204430at2"/>
<organism evidence="2 3">
    <name type="scientific">Sphingopyxis indica</name>
    <dbReference type="NCBI Taxonomy" id="436663"/>
    <lineage>
        <taxon>Bacteria</taxon>
        <taxon>Pseudomonadati</taxon>
        <taxon>Pseudomonadota</taxon>
        <taxon>Alphaproteobacteria</taxon>
        <taxon>Sphingomonadales</taxon>
        <taxon>Sphingomonadaceae</taxon>
        <taxon>Sphingopyxis</taxon>
    </lineage>
</organism>
<sequence>MTNNFAPHTLLLGAMLSLGACGQSADKSAADGAAATSPAPSADATAPAKGAEDTGLSAYVGKYPFDEVNGVAWSDHPAVKAGLAATVTDPKIRETIATRAGPSAPIEIYEGKVMAWACEAHNCGPHQWAVLVDPASGATDACYYDEAVDSGRAHWFLAAGKEEWRDGNCQLGQEES</sequence>
<proteinExistence type="predicted"/>
<evidence type="ECO:0000313" key="2">
    <source>
        <dbReference type="EMBL" id="SNT06556.1"/>
    </source>
</evidence>
<dbReference type="EMBL" id="FZPA01000010">
    <property type="protein sequence ID" value="SNT06556.1"/>
    <property type="molecule type" value="Genomic_DNA"/>
</dbReference>
<protein>
    <recommendedName>
        <fullName evidence="4">Inhibitor of vertebrate lysozyme (Ivy)</fullName>
    </recommendedName>
</protein>
<feature type="region of interest" description="Disordered" evidence="1">
    <location>
        <begin position="30"/>
        <end position="49"/>
    </location>
</feature>
<dbReference type="RefSeq" id="WP_089216632.1">
    <property type="nucleotide sequence ID" value="NZ_CP076394.1"/>
</dbReference>